<reference evidence="4 5" key="1">
    <citation type="submission" date="2022-06" db="EMBL/GenBank/DDBJ databases">
        <title>Actinoplanes abujensis sp. nov., isolated from Nigerian arid soil.</title>
        <authorList>
            <person name="Ding P."/>
        </authorList>
    </citation>
    <scope>NUCLEOTIDE SEQUENCE [LARGE SCALE GENOMIC DNA]</scope>
    <source>
        <strain evidence="5">TRM88002</strain>
    </source>
</reference>
<dbReference type="Proteomes" id="UP001523216">
    <property type="component" value="Unassembled WGS sequence"/>
</dbReference>
<organism evidence="4 5">
    <name type="scientific">Paractinoplanes hotanensis</name>
    <dbReference type="NCBI Taxonomy" id="2906497"/>
    <lineage>
        <taxon>Bacteria</taxon>
        <taxon>Bacillati</taxon>
        <taxon>Actinomycetota</taxon>
        <taxon>Actinomycetes</taxon>
        <taxon>Micromonosporales</taxon>
        <taxon>Micromonosporaceae</taxon>
        <taxon>Paractinoplanes</taxon>
    </lineage>
</organism>
<dbReference type="InterPro" id="IPR011008">
    <property type="entry name" value="Dimeric_a/b-barrel"/>
</dbReference>
<feature type="domain" description="YCII-related" evidence="3">
    <location>
        <begin position="1"/>
        <end position="116"/>
    </location>
</feature>
<feature type="region of interest" description="Disordered" evidence="2">
    <location>
        <begin position="42"/>
        <end position="65"/>
    </location>
</feature>
<protein>
    <submittedName>
        <fullName evidence="4">YciI family protein</fullName>
    </submittedName>
</protein>
<accession>A0ABT0Y985</accession>
<evidence type="ECO:0000256" key="2">
    <source>
        <dbReference type="SAM" id="MobiDB-lite"/>
    </source>
</evidence>
<comment type="similarity">
    <text evidence="1">Belongs to the YciI family.</text>
</comment>
<gene>
    <name evidence="4" type="ORF">LXN57_34030</name>
</gene>
<dbReference type="InterPro" id="IPR005545">
    <property type="entry name" value="YCII"/>
</dbReference>
<evidence type="ECO:0000313" key="4">
    <source>
        <dbReference type="EMBL" id="MCM4082600.1"/>
    </source>
</evidence>
<name>A0ABT0Y985_9ACTN</name>
<evidence type="ECO:0000313" key="5">
    <source>
        <dbReference type="Proteomes" id="UP001523216"/>
    </source>
</evidence>
<dbReference type="Pfam" id="PF03795">
    <property type="entry name" value="YCII"/>
    <property type="match status" value="1"/>
</dbReference>
<proteinExistence type="inferred from homology"/>
<evidence type="ECO:0000259" key="3">
    <source>
        <dbReference type="Pfam" id="PF03795"/>
    </source>
</evidence>
<dbReference type="Gene3D" id="3.30.70.1060">
    <property type="entry name" value="Dimeric alpha+beta barrel"/>
    <property type="match status" value="1"/>
</dbReference>
<sequence>MRYVMILAGDEAPWNDPGTAERLMGEITSWWEKWSAAGKIEEGGAELQPSSTAKTVGRGADGRPTVTDGPFLELKEVVGAIIFLTADDMDEAVAIASTWPGIAAIGDRVEIRPVLER</sequence>
<dbReference type="EMBL" id="JAMQOL010000049">
    <property type="protein sequence ID" value="MCM4082600.1"/>
    <property type="molecule type" value="Genomic_DNA"/>
</dbReference>
<evidence type="ECO:0000256" key="1">
    <source>
        <dbReference type="ARBA" id="ARBA00007689"/>
    </source>
</evidence>
<dbReference type="PANTHER" id="PTHR35174">
    <property type="entry name" value="BLL7171 PROTEIN-RELATED"/>
    <property type="match status" value="1"/>
</dbReference>
<keyword evidence="5" id="KW-1185">Reference proteome</keyword>
<comment type="caution">
    <text evidence="4">The sequence shown here is derived from an EMBL/GenBank/DDBJ whole genome shotgun (WGS) entry which is preliminary data.</text>
</comment>
<dbReference type="PANTHER" id="PTHR35174:SF3">
    <property type="entry name" value="BLL7171 PROTEIN"/>
    <property type="match status" value="1"/>
</dbReference>
<dbReference type="RefSeq" id="WP_251802330.1">
    <property type="nucleotide sequence ID" value="NZ_JAMQOL010000049.1"/>
</dbReference>
<dbReference type="SUPFAM" id="SSF54909">
    <property type="entry name" value="Dimeric alpha+beta barrel"/>
    <property type="match status" value="1"/>
</dbReference>